<evidence type="ECO:0000256" key="1">
    <source>
        <dbReference type="SAM" id="MobiDB-lite"/>
    </source>
</evidence>
<dbReference type="InterPro" id="IPR024593">
    <property type="entry name" value="DUF3444"/>
</dbReference>
<dbReference type="PRINTS" id="PR00625">
    <property type="entry name" value="JDOMAIN"/>
</dbReference>
<evidence type="ECO:0000259" key="2">
    <source>
        <dbReference type="PROSITE" id="PS50076"/>
    </source>
</evidence>
<feature type="region of interest" description="Disordered" evidence="1">
    <location>
        <begin position="258"/>
        <end position="284"/>
    </location>
</feature>
<protein>
    <recommendedName>
        <fullName evidence="2">J domain-containing protein</fullName>
    </recommendedName>
</protein>
<dbReference type="Gene3D" id="1.10.287.110">
    <property type="entry name" value="DnaJ domain"/>
    <property type="match status" value="1"/>
</dbReference>
<feature type="domain" description="J" evidence="2">
    <location>
        <begin position="67"/>
        <end position="131"/>
    </location>
</feature>
<dbReference type="Pfam" id="PF00226">
    <property type="entry name" value="DnaJ"/>
    <property type="match status" value="1"/>
</dbReference>
<dbReference type="EMBL" id="CM004401">
    <property type="protein sequence ID" value="OAY27818.1"/>
    <property type="molecule type" value="Genomic_DNA"/>
</dbReference>
<evidence type="ECO:0000313" key="4">
    <source>
        <dbReference type="Proteomes" id="UP000091857"/>
    </source>
</evidence>
<feature type="compositionally biased region" description="Basic and acidic residues" evidence="1">
    <location>
        <begin position="402"/>
        <end position="418"/>
    </location>
</feature>
<reference evidence="4" key="1">
    <citation type="journal article" date="2016" name="Nat. Biotechnol.">
        <title>Sequencing wild and cultivated cassava and related species reveals extensive interspecific hybridization and genetic diversity.</title>
        <authorList>
            <person name="Bredeson J.V."/>
            <person name="Lyons J.B."/>
            <person name="Prochnik S.E."/>
            <person name="Wu G.A."/>
            <person name="Ha C.M."/>
            <person name="Edsinger-Gonzales E."/>
            <person name="Grimwood J."/>
            <person name="Schmutz J."/>
            <person name="Rabbi I.Y."/>
            <person name="Egesi C."/>
            <person name="Nauluvula P."/>
            <person name="Lebot V."/>
            <person name="Ndunguru J."/>
            <person name="Mkamilo G."/>
            <person name="Bart R.S."/>
            <person name="Setter T.L."/>
            <person name="Gleadow R.M."/>
            <person name="Kulakow P."/>
            <person name="Ferguson M.E."/>
            <person name="Rounsley S."/>
            <person name="Rokhsar D.S."/>
        </authorList>
    </citation>
    <scope>NUCLEOTIDE SEQUENCE [LARGE SCALE GENOMIC DNA]</scope>
    <source>
        <strain evidence="4">cv. AM560-2</strain>
    </source>
</reference>
<dbReference type="Proteomes" id="UP000091857">
    <property type="component" value="Chromosome 15"/>
</dbReference>
<keyword evidence="4" id="KW-1185">Reference proteome</keyword>
<dbReference type="SMART" id="SM00271">
    <property type="entry name" value="DnaJ"/>
    <property type="match status" value="1"/>
</dbReference>
<feature type="compositionally biased region" description="Polar residues" evidence="1">
    <location>
        <begin position="420"/>
        <end position="430"/>
    </location>
</feature>
<gene>
    <name evidence="3" type="ORF">MANES_15G017900v8</name>
</gene>
<feature type="region of interest" description="Disordered" evidence="1">
    <location>
        <begin position="402"/>
        <end position="435"/>
    </location>
</feature>
<dbReference type="PANTHER" id="PTHR45089:SF24">
    <property type="entry name" value="DNAJ HEAT SHOCK N-TERMINAL DOMAIN-CONTAINING PROTEIN"/>
    <property type="match status" value="1"/>
</dbReference>
<proteinExistence type="predicted"/>
<accession>A0A2C9UBW8</accession>
<dbReference type="AlphaFoldDB" id="A0A2C9UBW8"/>
<dbReference type="CDD" id="cd06257">
    <property type="entry name" value="DnaJ"/>
    <property type="match status" value="1"/>
</dbReference>
<sequence length="705" mass="80462">MEGNKEEAIRAKGIAESKMQSKDFGTARKIALKAQQLYKDLDNISHMLMVCDVHCAADNKLYGNEMDWYGILQTDRTADEATITKQYKKFALLLHPDKNKFPGAEAAFKLIGEARKVLLDKGKRSLHDIKRQAFVSKPAPTYRPQHMQQPTAQQGLSNGRKTFWTACPFCDVKYQYYVEVMNKSLICQHCTKPFIAYESIMHGAPKATNLNQSAFPEREYVPNRAFSKVELTHQSTLSAEQSGTEFFQKKGFSAELGSQKVNGRRQRKRDVESSESCDTDSSINTEEDMLVDEDGEFKAEVNSSCYGKRPRRSDRLKQQVSYKENLSDDEDFMTHSKKTKGTGSSCANEEECRNGLRDNLFKKDNHSGLAYVKDLNEENQKKGPESFANELKDIKDVKRKEKAEENGYKKPFDPHVDFASDSSPKSTSNPERYEYPDPDFNDFDEGRNEGCFSVGQIWAIYDTLDGMPRFYARIGKVLSADFKLWLTWLESDPDDEDEIGWVCEGWPTACGKFRNGNSESTEDRLMFSHMVNWEKGRQRKPCKIFPRKGEIWALFKDWNIKWKSDTDSSRKFEYEFVEILSEYTEDGGACVAYLGKLKGFVSLFCRISKEGNATFQIPPNERFRFSHMIPSFKMTGKEGEGVPKGSFELDPASLPKNIEEIVVPEHMVVDVSNSHPSDLFSGFSESREAEFFNFKAEKSIGKCTA</sequence>
<dbReference type="PROSITE" id="PS50076">
    <property type="entry name" value="DNAJ_2"/>
    <property type="match status" value="1"/>
</dbReference>
<dbReference type="PANTHER" id="PTHR45089">
    <property type="entry name" value="DNAJ HEAT SHOCK AMINO-TERMINAL DOMAIN PROTEIN-RELATED"/>
    <property type="match status" value="1"/>
</dbReference>
<dbReference type="InterPro" id="IPR036869">
    <property type="entry name" value="J_dom_sf"/>
</dbReference>
<dbReference type="InterPro" id="IPR001623">
    <property type="entry name" value="DnaJ_domain"/>
</dbReference>
<dbReference type="OrthoDB" id="10250354at2759"/>
<dbReference type="STRING" id="3983.A0A2C9UBW8"/>
<organism evidence="3 4">
    <name type="scientific">Manihot esculenta</name>
    <name type="common">Cassava</name>
    <name type="synonym">Jatropha manihot</name>
    <dbReference type="NCBI Taxonomy" id="3983"/>
    <lineage>
        <taxon>Eukaryota</taxon>
        <taxon>Viridiplantae</taxon>
        <taxon>Streptophyta</taxon>
        <taxon>Embryophyta</taxon>
        <taxon>Tracheophyta</taxon>
        <taxon>Spermatophyta</taxon>
        <taxon>Magnoliopsida</taxon>
        <taxon>eudicotyledons</taxon>
        <taxon>Gunneridae</taxon>
        <taxon>Pentapetalae</taxon>
        <taxon>rosids</taxon>
        <taxon>fabids</taxon>
        <taxon>Malpighiales</taxon>
        <taxon>Euphorbiaceae</taxon>
        <taxon>Crotonoideae</taxon>
        <taxon>Manihoteae</taxon>
        <taxon>Manihot</taxon>
    </lineage>
</organism>
<dbReference type="SUPFAM" id="SSF46565">
    <property type="entry name" value="Chaperone J-domain"/>
    <property type="match status" value="1"/>
</dbReference>
<comment type="caution">
    <text evidence="3">The sequence shown here is derived from an EMBL/GenBank/DDBJ whole genome shotgun (WGS) entry which is preliminary data.</text>
</comment>
<feature type="region of interest" description="Disordered" evidence="1">
    <location>
        <begin position="304"/>
        <end position="349"/>
    </location>
</feature>
<dbReference type="Pfam" id="PF11926">
    <property type="entry name" value="DUF3444"/>
    <property type="match status" value="1"/>
</dbReference>
<evidence type="ECO:0000313" key="3">
    <source>
        <dbReference type="EMBL" id="OAY27818.1"/>
    </source>
</evidence>
<name>A0A2C9UBW8_MANES</name>
<dbReference type="Gramene" id="Manes.15G017900.1.v8.1">
    <property type="protein sequence ID" value="Manes.15G017900.1.v8.1.CDS.1"/>
    <property type="gene ID" value="Manes.15G017900.v8.1"/>
</dbReference>